<evidence type="ECO:0000313" key="7">
    <source>
        <dbReference type="EMBL" id="TFW28159.1"/>
    </source>
</evidence>
<evidence type="ECO:0000313" key="8">
    <source>
        <dbReference type="Proteomes" id="UP000298438"/>
    </source>
</evidence>
<proteinExistence type="predicted"/>
<dbReference type="Gene3D" id="1.10.760.10">
    <property type="entry name" value="Cytochrome c-like domain"/>
    <property type="match status" value="1"/>
</dbReference>
<dbReference type="AlphaFoldDB" id="A0A4Y9SS43"/>
<keyword evidence="3 4" id="KW-0408">Iron</keyword>
<protein>
    <submittedName>
        <fullName evidence="7">DUF1924 domain-containing protein</fullName>
    </submittedName>
</protein>
<evidence type="ECO:0000256" key="1">
    <source>
        <dbReference type="ARBA" id="ARBA00022617"/>
    </source>
</evidence>
<dbReference type="Proteomes" id="UP000298438">
    <property type="component" value="Unassembled WGS sequence"/>
</dbReference>
<dbReference type="InterPro" id="IPR036909">
    <property type="entry name" value="Cyt_c-like_dom_sf"/>
</dbReference>
<feature type="domain" description="Cytochrome c" evidence="6">
    <location>
        <begin position="42"/>
        <end position="132"/>
    </location>
</feature>
<dbReference type="PROSITE" id="PS51007">
    <property type="entry name" value="CYTC"/>
    <property type="match status" value="1"/>
</dbReference>
<comment type="caution">
    <text evidence="7">The sequence shown here is derived from an EMBL/GenBank/DDBJ whole genome shotgun (WGS) entry which is preliminary data.</text>
</comment>
<reference evidence="7 8" key="1">
    <citation type="submission" date="2019-03" db="EMBL/GenBank/DDBJ databases">
        <title>Draft Genome Sequence of Massilia arenosa sp. nov., a Novel Massilia Species Isolated from a Sandy-loam Maize Soil.</title>
        <authorList>
            <person name="Raths R."/>
            <person name="Peta V."/>
            <person name="Bucking H."/>
        </authorList>
    </citation>
    <scope>NUCLEOTIDE SEQUENCE [LARGE SCALE GENOMIC DNA]</scope>
    <source>
        <strain evidence="7 8">MC02</strain>
    </source>
</reference>
<name>A0A4Y9SS43_9BURK</name>
<keyword evidence="8" id="KW-1185">Reference proteome</keyword>
<dbReference type="SUPFAM" id="SSF46626">
    <property type="entry name" value="Cytochrome c"/>
    <property type="match status" value="1"/>
</dbReference>
<dbReference type="EMBL" id="SPVF01000039">
    <property type="protein sequence ID" value="TFW28159.1"/>
    <property type="molecule type" value="Genomic_DNA"/>
</dbReference>
<evidence type="ECO:0000256" key="2">
    <source>
        <dbReference type="ARBA" id="ARBA00022723"/>
    </source>
</evidence>
<dbReference type="GO" id="GO:0009055">
    <property type="term" value="F:electron transfer activity"/>
    <property type="evidence" value="ECO:0007669"/>
    <property type="project" value="InterPro"/>
</dbReference>
<evidence type="ECO:0000259" key="6">
    <source>
        <dbReference type="PROSITE" id="PS51007"/>
    </source>
</evidence>
<feature type="chain" id="PRO_5021319870" evidence="5">
    <location>
        <begin position="25"/>
        <end position="132"/>
    </location>
</feature>
<sequence>MFSTARICLTAALAAMLATGSAQAATPPELLASYTAQAGAPADPERGRQFFVNRHGQQWACASCHGARPVSAGEHAATGKSISPLAPAFSPQRFTEAAKADKWFRRNCKDVIGRECTAAEKADVLAWLLTLK</sequence>
<evidence type="ECO:0000256" key="3">
    <source>
        <dbReference type="ARBA" id="ARBA00023004"/>
    </source>
</evidence>
<accession>A0A4Y9SS43</accession>
<keyword evidence="5" id="KW-0732">Signal</keyword>
<dbReference type="GO" id="GO:0046872">
    <property type="term" value="F:metal ion binding"/>
    <property type="evidence" value="ECO:0007669"/>
    <property type="project" value="UniProtKB-KW"/>
</dbReference>
<keyword evidence="1 4" id="KW-0349">Heme</keyword>
<dbReference type="OrthoDB" id="5295318at2"/>
<gene>
    <name evidence="7" type="ORF">E4L96_02645</name>
</gene>
<dbReference type="InterPro" id="IPR009056">
    <property type="entry name" value="Cyt_c-like_dom"/>
</dbReference>
<dbReference type="InterPro" id="IPR015170">
    <property type="entry name" value="DUF1924_SHP"/>
</dbReference>
<evidence type="ECO:0000256" key="4">
    <source>
        <dbReference type="PROSITE-ProRule" id="PRU00433"/>
    </source>
</evidence>
<evidence type="ECO:0000256" key="5">
    <source>
        <dbReference type="SAM" id="SignalP"/>
    </source>
</evidence>
<keyword evidence="2 4" id="KW-0479">Metal-binding</keyword>
<dbReference type="Pfam" id="PF09086">
    <property type="entry name" value="DUF1924"/>
    <property type="match status" value="1"/>
</dbReference>
<dbReference type="GO" id="GO:0020037">
    <property type="term" value="F:heme binding"/>
    <property type="evidence" value="ECO:0007669"/>
    <property type="project" value="InterPro"/>
</dbReference>
<organism evidence="7 8">
    <name type="scientific">Zemynaea arenosa</name>
    <dbReference type="NCBI Taxonomy" id="2561931"/>
    <lineage>
        <taxon>Bacteria</taxon>
        <taxon>Pseudomonadati</taxon>
        <taxon>Pseudomonadota</taxon>
        <taxon>Betaproteobacteria</taxon>
        <taxon>Burkholderiales</taxon>
        <taxon>Oxalobacteraceae</taxon>
        <taxon>Telluria group</taxon>
        <taxon>Zemynaea</taxon>
    </lineage>
</organism>
<feature type="signal peptide" evidence="5">
    <location>
        <begin position="1"/>
        <end position="24"/>
    </location>
</feature>